<dbReference type="GO" id="GO:0015020">
    <property type="term" value="F:glucuronosyltransferase activity"/>
    <property type="evidence" value="ECO:0007669"/>
    <property type="project" value="UniProtKB-EC"/>
</dbReference>
<dbReference type="InterPro" id="IPR050271">
    <property type="entry name" value="UDP-glycosyltransferase"/>
</dbReference>
<dbReference type="PANTHER" id="PTHR48043">
    <property type="entry name" value="EG:EG0003.4 PROTEIN-RELATED"/>
    <property type="match status" value="1"/>
</dbReference>
<evidence type="ECO:0000256" key="2">
    <source>
        <dbReference type="ARBA" id="ARBA00022676"/>
    </source>
</evidence>
<evidence type="ECO:0000256" key="1">
    <source>
        <dbReference type="ARBA" id="ARBA00009995"/>
    </source>
</evidence>
<dbReference type="FunFam" id="3.40.50.2000:FF:000050">
    <property type="entry name" value="UDP-glucuronosyltransferase"/>
    <property type="match status" value="1"/>
</dbReference>
<dbReference type="EC" id="2.4.1.17" evidence="5"/>
<dbReference type="GO" id="GO:0016020">
    <property type="term" value="C:membrane"/>
    <property type="evidence" value="ECO:0007669"/>
    <property type="project" value="UniProtKB-SubCell"/>
</dbReference>
<dbReference type="Pfam" id="PF00201">
    <property type="entry name" value="UDPGT"/>
    <property type="match status" value="1"/>
</dbReference>
<comment type="similarity">
    <text evidence="1 4">Belongs to the UDP-glycosyltransferase family.</text>
</comment>
<evidence type="ECO:0000256" key="4">
    <source>
        <dbReference type="RuleBase" id="RU003718"/>
    </source>
</evidence>
<organism evidence="6 7">
    <name type="scientific">Cryptotermes secundus</name>
    <dbReference type="NCBI Taxonomy" id="105785"/>
    <lineage>
        <taxon>Eukaryota</taxon>
        <taxon>Metazoa</taxon>
        <taxon>Ecdysozoa</taxon>
        <taxon>Arthropoda</taxon>
        <taxon>Hexapoda</taxon>
        <taxon>Insecta</taxon>
        <taxon>Pterygota</taxon>
        <taxon>Neoptera</taxon>
        <taxon>Polyneoptera</taxon>
        <taxon>Dictyoptera</taxon>
        <taxon>Blattodea</taxon>
        <taxon>Blattoidea</taxon>
        <taxon>Termitoidae</taxon>
        <taxon>Kalotermitidae</taxon>
        <taxon>Cryptotermitinae</taxon>
        <taxon>Cryptotermes</taxon>
    </lineage>
</organism>
<dbReference type="AlphaFoldDB" id="A0A2J7R4W5"/>
<keyword evidence="2 4" id="KW-0328">Glycosyltransferase</keyword>
<comment type="caution">
    <text evidence="6">The sequence shown here is derived from an EMBL/GenBank/DDBJ whole genome shotgun (WGS) entry which is preliminary data.</text>
</comment>
<dbReference type="InterPro" id="IPR035595">
    <property type="entry name" value="UDP_glycos_trans_CS"/>
</dbReference>
<dbReference type="Proteomes" id="UP000235965">
    <property type="component" value="Unassembled WGS sequence"/>
</dbReference>
<proteinExistence type="inferred from homology"/>
<dbReference type="CDD" id="cd03784">
    <property type="entry name" value="GT1_Gtf-like"/>
    <property type="match status" value="1"/>
</dbReference>
<evidence type="ECO:0000256" key="5">
    <source>
        <dbReference type="RuleBase" id="RU362059"/>
    </source>
</evidence>
<keyword evidence="5" id="KW-1133">Transmembrane helix</keyword>
<dbReference type="Gene3D" id="3.40.50.2000">
    <property type="entry name" value="Glycogen Phosphorylase B"/>
    <property type="match status" value="1"/>
</dbReference>
<comment type="subcellular location">
    <subcellularLocation>
        <location evidence="5">Membrane</location>
        <topology evidence="5">Single-pass membrane protein</topology>
    </subcellularLocation>
</comment>
<evidence type="ECO:0000313" key="7">
    <source>
        <dbReference type="Proteomes" id="UP000235965"/>
    </source>
</evidence>
<comment type="catalytic activity">
    <reaction evidence="5">
        <text>glucuronate acceptor + UDP-alpha-D-glucuronate = acceptor beta-D-glucuronoside + UDP + H(+)</text>
        <dbReference type="Rhea" id="RHEA:21032"/>
        <dbReference type="ChEBI" id="CHEBI:15378"/>
        <dbReference type="ChEBI" id="CHEBI:58052"/>
        <dbReference type="ChEBI" id="CHEBI:58223"/>
        <dbReference type="ChEBI" id="CHEBI:132367"/>
        <dbReference type="ChEBI" id="CHEBI:132368"/>
        <dbReference type="EC" id="2.4.1.17"/>
    </reaction>
</comment>
<dbReference type="PANTHER" id="PTHR48043:SF114">
    <property type="entry name" value="IP04436P-RELATED"/>
    <property type="match status" value="1"/>
</dbReference>
<accession>A0A2J7R4W5</accession>
<keyword evidence="3 4" id="KW-0808">Transferase</keyword>
<protein>
    <recommendedName>
        <fullName evidence="5">UDP-glucuronosyltransferase</fullName>
        <ecNumber evidence="5">2.4.1.17</ecNumber>
    </recommendedName>
</protein>
<dbReference type="OrthoDB" id="5835829at2759"/>
<name>A0A2J7R4W5_9NEOP</name>
<evidence type="ECO:0000256" key="3">
    <source>
        <dbReference type="ARBA" id="ARBA00022679"/>
    </source>
</evidence>
<reference evidence="6 7" key="1">
    <citation type="submission" date="2017-12" db="EMBL/GenBank/DDBJ databases">
        <title>Hemimetabolous genomes reveal molecular basis of termite eusociality.</title>
        <authorList>
            <person name="Harrison M.C."/>
            <person name="Jongepier E."/>
            <person name="Robertson H.M."/>
            <person name="Arning N."/>
            <person name="Bitard-Feildel T."/>
            <person name="Chao H."/>
            <person name="Childers C.P."/>
            <person name="Dinh H."/>
            <person name="Doddapaneni H."/>
            <person name="Dugan S."/>
            <person name="Gowin J."/>
            <person name="Greiner C."/>
            <person name="Han Y."/>
            <person name="Hu H."/>
            <person name="Hughes D.S.T."/>
            <person name="Huylmans A.-K."/>
            <person name="Kemena C."/>
            <person name="Kremer L.P.M."/>
            <person name="Lee S.L."/>
            <person name="Lopez-Ezquerra A."/>
            <person name="Mallet L."/>
            <person name="Monroy-Kuhn J.M."/>
            <person name="Moser A."/>
            <person name="Murali S.C."/>
            <person name="Muzny D.M."/>
            <person name="Otani S."/>
            <person name="Piulachs M.-D."/>
            <person name="Poelchau M."/>
            <person name="Qu J."/>
            <person name="Schaub F."/>
            <person name="Wada-Katsumata A."/>
            <person name="Worley K.C."/>
            <person name="Xie Q."/>
            <person name="Ylla G."/>
            <person name="Poulsen M."/>
            <person name="Gibbs R.A."/>
            <person name="Schal C."/>
            <person name="Richards S."/>
            <person name="Belles X."/>
            <person name="Korb J."/>
            <person name="Bornberg-Bauer E."/>
        </authorList>
    </citation>
    <scope>NUCLEOTIDE SEQUENCE [LARGE SCALE GENOMIC DNA]</scope>
    <source>
        <tissue evidence="6">Whole body</tissue>
    </source>
</reference>
<dbReference type="PROSITE" id="PS00375">
    <property type="entry name" value="UDPGT"/>
    <property type="match status" value="1"/>
</dbReference>
<feature type="transmembrane region" description="Helical" evidence="5">
    <location>
        <begin position="310"/>
        <end position="337"/>
    </location>
</feature>
<sequence>MPWANSRFGNPDNPSHVPLYSGQSTGKMIFSERLLNTFWYLFHKLHHLFLMEARANKFARKHFGESLPALSQLARNTSLIFVNRHFSLNGPRPLVPGVIEVAGIHMKPVKKLPEDIEDYINGAEHGVIYFNMGSMIRSDTLPDDKREAFVQAFSELPQRVLWKWESDAMPGQPNNVKIAKWLPQFDILNHPNVRVFLAHGGLLGTIEAVHVGVPMIGIPMYGDQGTNMKMVESAGMAVILQYNDITKKNILKAIRTILDNPSYKENAERTSRAFRDRPMSPMDTAIYWTEYVIRHRGAPHMRTAGADLPLYQYLLLDVIAAVLTTMLIVIYIIYFLIRKLLSVIRGRVQAASEEKKQQ</sequence>
<gene>
    <name evidence="6" type="ORF">B7P43_G09429</name>
</gene>
<keyword evidence="7" id="KW-1185">Reference proteome</keyword>
<keyword evidence="5" id="KW-0812">Transmembrane</keyword>
<evidence type="ECO:0000313" key="6">
    <source>
        <dbReference type="EMBL" id="PNF35871.1"/>
    </source>
</evidence>
<keyword evidence="5" id="KW-0472">Membrane</keyword>
<dbReference type="EMBL" id="NEVH01007402">
    <property type="protein sequence ID" value="PNF35871.1"/>
    <property type="molecule type" value="Genomic_DNA"/>
</dbReference>
<dbReference type="SUPFAM" id="SSF53756">
    <property type="entry name" value="UDP-Glycosyltransferase/glycogen phosphorylase"/>
    <property type="match status" value="1"/>
</dbReference>
<dbReference type="InterPro" id="IPR002213">
    <property type="entry name" value="UDP_glucos_trans"/>
</dbReference>